<feature type="chain" id="PRO_5041932136" description="Leucine-rich repeat-containing N-terminal plant-type domain-containing protein" evidence="8">
    <location>
        <begin position="25"/>
        <end position="246"/>
    </location>
</feature>
<keyword evidence="5" id="KW-0677">Repeat</keyword>
<evidence type="ECO:0000259" key="9">
    <source>
        <dbReference type="Pfam" id="PF08263"/>
    </source>
</evidence>
<evidence type="ECO:0000313" key="11">
    <source>
        <dbReference type="Proteomes" id="UP001291623"/>
    </source>
</evidence>
<comment type="caution">
    <text evidence="10">The sequence shown here is derived from an EMBL/GenBank/DDBJ whole genome shotgun (WGS) entry which is preliminary data.</text>
</comment>
<evidence type="ECO:0000256" key="6">
    <source>
        <dbReference type="ARBA" id="ARBA00022989"/>
    </source>
</evidence>
<accession>A0AAE1UWA6</accession>
<evidence type="ECO:0000256" key="4">
    <source>
        <dbReference type="ARBA" id="ARBA00022729"/>
    </source>
</evidence>
<evidence type="ECO:0000256" key="2">
    <source>
        <dbReference type="ARBA" id="ARBA00022614"/>
    </source>
</evidence>
<dbReference type="InterPro" id="IPR032675">
    <property type="entry name" value="LRR_dom_sf"/>
</dbReference>
<protein>
    <recommendedName>
        <fullName evidence="9">Leucine-rich repeat-containing N-terminal plant-type domain-containing protein</fullName>
    </recommendedName>
</protein>
<evidence type="ECO:0000256" key="1">
    <source>
        <dbReference type="ARBA" id="ARBA00004167"/>
    </source>
</evidence>
<evidence type="ECO:0000256" key="8">
    <source>
        <dbReference type="SAM" id="SignalP"/>
    </source>
</evidence>
<feature type="signal peptide" evidence="8">
    <location>
        <begin position="1"/>
        <end position="24"/>
    </location>
</feature>
<feature type="domain" description="Leucine-rich repeat-containing N-terminal plant-type" evidence="9">
    <location>
        <begin position="28"/>
        <end position="67"/>
    </location>
</feature>
<dbReference type="Pfam" id="PF00560">
    <property type="entry name" value="LRR_1"/>
    <property type="match status" value="5"/>
</dbReference>
<dbReference type="AlphaFoldDB" id="A0AAE1UWA6"/>
<dbReference type="GO" id="GO:0016020">
    <property type="term" value="C:membrane"/>
    <property type="evidence" value="ECO:0007669"/>
    <property type="project" value="UniProtKB-SubCell"/>
</dbReference>
<comment type="subcellular location">
    <subcellularLocation>
        <location evidence="1">Membrane</location>
        <topology evidence="1">Single-pass membrane protein</topology>
    </subcellularLocation>
</comment>
<dbReference type="FunFam" id="3.80.10.10:FF:000129">
    <property type="entry name" value="Leucine-rich repeat receptor-like kinase"/>
    <property type="match status" value="1"/>
</dbReference>
<dbReference type="Proteomes" id="UP001291623">
    <property type="component" value="Unassembled WGS sequence"/>
</dbReference>
<reference evidence="10" key="1">
    <citation type="submission" date="2023-12" db="EMBL/GenBank/DDBJ databases">
        <title>Genome assembly of Anisodus tanguticus.</title>
        <authorList>
            <person name="Wang Y.-J."/>
        </authorList>
    </citation>
    <scope>NUCLEOTIDE SEQUENCE</scope>
    <source>
        <strain evidence="10">KB-2021</strain>
        <tissue evidence="10">Leaf</tissue>
    </source>
</reference>
<dbReference type="FunFam" id="3.80.10.10:FF:000383">
    <property type="entry name" value="Leucine-rich repeat receptor protein kinase EMS1"/>
    <property type="match status" value="1"/>
</dbReference>
<dbReference type="Pfam" id="PF08263">
    <property type="entry name" value="LRRNT_2"/>
    <property type="match status" value="1"/>
</dbReference>
<evidence type="ECO:0000256" key="7">
    <source>
        <dbReference type="ARBA" id="ARBA00023136"/>
    </source>
</evidence>
<dbReference type="EMBL" id="JAVYJV010000018">
    <property type="protein sequence ID" value="KAK4347258.1"/>
    <property type="molecule type" value="Genomic_DNA"/>
</dbReference>
<keyword evidence="4 8" id="KW-0732">Signal</keyword>
<evidence type="ECO:0000256" key="3">
    <source>
        <dbReference type="ARBA" id="ARBA00022692"/>
    </source>
</evidence>
<proteinExistence type="predicted"/>
<dbReference type="GO" id="GO:0050832">
    <property type="term" value="P:defense response to fungus"/>
    <property type="evidence" value="ECO:0007669"/>
    <property type="project" value="UniProtKB-ARBA"/>
</dbReference>
<evidence type="ECO:0000256" key="5">
    <source>
        <dbReference type="ARBA" id="ARBA00022737"/>
    </source>
</evidence>
<dbReference type="PANTHER" id="PTHR48060">
    <property type="entry name" value="DNA DAMAGE-REPAIR/TOLERATION PROTEIN DRT100"/>
    <property type="match status" value="1"/>
</dbReference>
<evidence type="ECO:0000313" key="10">
    <source>
        <dbReference type="EMBL" id="KAK4347258.1"/>
    </source>
</evidence>
<dbReference type="SUPFAM" id="SSF52058">
    <property type="entry name" value="L domain-like"/>
    <property type="match status" value="1"/>
</dbReference>
<name>A0AAE1UWA6_9SOLA</name>
<gene>
    <name evidence="10" type="ORF">RND71_033597</name>
</gene>
<dbReference type="PANTHER" id="PTHR48060:SF21">
    <property type="entry name" value="L DOMAIN-LIKE PROTEIN"/>
    <property type="match status" value="1"/>
</dbReference>
<sequence length="246" mass="27442">MERAYSFFLSVLVLQLYFLETCISKNINTDQSALLAFKTSFTLNSSHPLTQNWSSQASVCHWIGVTCGTRHRRVRALNISNMDILGTIPPHLGNLSFLVSLDVSRNHLHGEIPKDIGNLRNLKELVFVNNHLTGSIPFSIFNISSLETLALTYNELSGSLPVDICHRLQRIKIISIISNRLSGHIPTGLSKCTDLYDLSLSYNSFEGTIPPEIVNLERLEFLNLGGNNLQDNCPGRRNDTYGAILS</sequence>
<dbReference type="InterPro" id="IPR001611">
    <property type="entry name" value="Leu-rich_rpt"/>
</dbReference>
<keyword evidence="6" id="KW-1133">Transmembrane helix</keyword>
<organism evidence="10 11">
    <name type="scientific">Anisodus tanguticus</name>
    <dbReference type="NCBI Taxonomy" id="243964"/>
    <lineage>
        <taxon>Eukaryota</taxon>
        <taxon>Viridiplantae</taxon>
        <taxon>Streptophyta</taxon>
        <taxon>Embryophyta</taxon>
        <taxon>Tracheophyta</taxon>
        <taxon>Spermatophyta</taxon>
        <taxon>Magnoliopsida</taxon>
        <taxon>eudicotyledons</taxon>
        <taxon>Gunneridae</taxon>
        <taxon>Pentapetalae</taxon>
        <taxon>asterids</taxon>
        <taxon>lamiids</taxon>
        <taxon>Solanales</taxon>
        <taxon>Solanaceae</taxon>
        <taxon>Solanoideae</taxon>
        <taxon>Hyoscyameae</taxon>
        <taxon>Anisodus</taxon>
    </lineage>
</organism>
<dbReference type="InterPro" id="IPR013210">
    <property type="entry name" value="LRR_N_plant-typ"/>
</dbReference>
<keyword evidence="3" id="KW-0812">Transmembrane</keyword>
<dbReference type="InterPro" id="IPR053211">
    <property type="entry name" value="DNA_repair-toleration"/>
</dbReference>
<dbReference type="Gene3D" id="3.80.10.10">
    <property type="entry name" value="Ribonuclease Inhibitor"/>
    <property type="match status" value="2"/>
</dbReference>
<keyword evidence="2" id="KW-0433">Leucine-rich repeat</keyword>
<keyword evidence="11" id="KW-1185">Reference proteome</keyword>
<keyword evidence="7" id="KW-0472">Membrane</keyword>